<dbReference type="Proteomes" id="UP001162164">
    <property type="component" value="Unassembled WGS sequence"/>
</dbReference>
<dbReference type="EMBL" id="JAPWTJ010003781">
    <property type="protein sequence ID" value="KAJ8951972.1"/>
    <property type="molecule type" value="Genomic_DNA"/>
</dbReference>
<gene>
    <name evidence="1" type="ORF">NQ317_006437</name>
</gene>
<evidence type="ECO:0000313" key="2">
    <source>
        <dbReference type="Proteomes" id="UP001162164"/>
    </source>
</evidence>
<comment type="caution">
    <text evidence="1">The sequence shown here is derived from an EMBL/GenBank/DDBJ whole genome shotgun (WGS) entry which is preliminary data.</text>
</comment>
<proteinExistence type="predicted"/>
<organism evidence="1 2">
    <name type="scientific">Molorchus minor</name>
    <dbReference type="NCBI Taxonomy" id="1323400"/>
    <lineage>
        <taxon>Eukaryota</taxon>
        <taxon>Metazoa</taxon>
        <taxon>Ecdysozoa</taxon>
        <taxon>Arthropoda</taxon>
        <taxon>Hexapoda</taxon>
        <taxon>Insecta</taxon>
        <taxon>Pterygota</taxon>
        <taxon>Neoptera</taxon>
        <taxon>Endopterygota</taxon>
        <taxon>Coleoptera</taxon>
        <taxon>Polyphaga</taxon>
        <taxon>Cucujiformia</taxon>
        <taxon>Chrysomeloidea</taxon>
        <taxon>Cerambycidae</taxon>
        <taxon>Lamiinae</taxon>
        <taxon>Monochamini</taxon>
        <taxon>Molorchus</taxon>
    </lineage>
</organism>
<accession>A0ABQ9IR80</accession>
<keyword evidence="2" id="KW-1185">Reference proteome</keyword>
<protein>
    <submittedName>
        <fullName evidence="1">Uncharacterized protein</fullName>
    </submittedName>
</protein>
<name>A0ABQ9IR80_9CUCU</name>
<reference evidence="1" key="1">
    <citation type="journal article" date="2023" name="Insect Mol. Biol.">
        <title>Genome sequencing provides insights into the evolution of gene families encoding plant cell wall-degrading enzymes in longhorned beetles.</title>
        <authorList>
            <person name="Shin N.R."/>
            <person name="Okamura Y."/>
            <person name="Kirsch R."/>
            <person name="Pauchet Y."/>
        </authorList>
    </citation>
    <scope>NUCLEOTIDE SEQUENCE</scope>
    <source>
        <strain evidence="1">MMC_N1</strain>
    </source>
</reference>
<sequence>MDLAISDEPVMCKHCSRSPKMAFDFKSTCLFTEELVMLFARGQANFPFSLERRLQGAQMPGNDK</sequence>
<evidence type="ECO:0000313" key="1">
    <source>
        <dbReference type="EMBL" id="KAJ8951972.1"/>
    </source>
</evidence>